<dbReference type="EMBL" id="BDQX01000350">
    <property type="protein sequence ID" value="GBG10731.1"/>
    <property type="molecule type" value="Genomic_DNA"/>
</dbReference>
<name>A0A2R5F3U4_9BACL</name>
<dbReference type="AlphaFoldDB" id="A0A2R5F3U4"/>
<accession>A0A2R5F3U4</accession>
<evidence type="ECO:0000313" key="2">
    <source>
        <dbReference type="Proteomes" id="UP000245202"/>
    </source>
</evidence>
<feature type="non-terminal residue" evidence="1">
    <location>
        <position position="27"/>
    </location>
</feature>
<dbReference type="Proteomes" id="UP000245202">
    <property type="component" value="Unassembled WGS sequence"/>
</dbReference>
<evidence type="ECO:0000313" key="1">
    <source>
        <dbReference type="EMBL" id="GBG10731.1"/>
    </source>
</evidence>
<organism evidence="1 2">
    <name type="scientific">Paenibacillus agaridevorans</name>
    <dbReference type="NCBI Taxonomy" id="171404"/>
    <lineage>
        <taxon>Bacteria</taxon>
        <taxon>Bacillati</taxon>
        <taxon>Bacillota</taxon>
        <taxon>Bacilli</taxon>
        <taxon>Bacillales</taxon>
        <taxon>Paenibacillaceae</taxon>
        <taxon>Paenibacillus</taxon>
    </lineage>
</organism>
<reference evidence="1 2" key="1">
    <citation type="submission" date="2017-08" db="EMBL/GenBank/DDBJ databases">
        <title>Substantial Increase in Enzyme Production by Combined Drug-Resistance Mutations in Paenibacillus agaridevorans.</title>
        <authorList>
            <person name="Tanaka Y."/>
            <person name="Funane K."/>
            <person name="Hosaka T."/>
            <person name="Shiwa Y."/>
            <person name="Fujita N."/>
            <person name="Miyazaki T."/>
            <person name="Yoshikawa H."/>
            <person name="Murakami K."/>
            <person name="Kasahara K."/>
            <person name="Inaoka T."/>
            <person name="Hiraga Y."/>
            <person name="Ochi K."/>
        </authorList>
    </citation>
    <scope>NUCLEOTIDE SEQUENCE [LARGE SCALE GENOMIC DNA]</scope>
    <source>
        <strain evidence="1 2">T-3040</strain>
    </source>
</reference>
<proteinExistence type="predicted"/>
<keyword evidence="2" id="KW-1185">Reference proteome</keyword>
<gene>
    <name evidence="1" type="ORF">PAT3040_05489</name>
</gene>
<protein>
    <submittedName>
        <fullName evidence="1">Uncharacterized protein</fullName>
    </submittedName>
</protein>
<comment type="caution">
    <text evidence="1">The sequence shown here is derived from an EMBL/GenBank/DDBJ whole genome shotgun (WGS) entry which is preliminary data.</text>
</comment>
<sequence length="27" mass="3148">MTNYSEVIHYIAAGWRRAADYSGEIHH</sequence>